<evidence type="ECO:0000259" key="5">
    <source>
        <dbReference type="Pfam" id="PF03636"/>
    </source>
</evidence>
<dbReference type="Gene3D" id="2.60.420.10">
    <property type="entry name" value="Maltose phosphorylase, domain 3"/>
    <property type="match status" value="1"/>
</dbReference>
<dbReference type="SFLD" id="SFLDS00003">
    <property type="entry name" value="Haloacid_Dehalogenase"/>
    <property type="match status" value="1"/>
</dbReference>
<keyword evidence="6" id="KW-0808">Transferase</keyword>
<sequence length="1021" mass="112455">MAEAIQDNGRTQGAQAAIDPWRLQQTSFEPSQRARDESLFALANGSLGVRGGFEEDDSPSDGSFLAAVFEKNPIHYHERLSGFARSTDTRVPVAEGKGIGVWLGDRRVRLDQAEWLQFERSLDLRRGALDRRLRIRTAEGQRIEIRAERVVPLTQPALLAIRFSVTSLDYQGPLTLVSFIEGGRQAVEQGDDPRIGVSGGQGMQIFGLHADSHGAQLSQRASGSGIEVACGQAHRFPTGDPTEDLSFVEAQAQGTRVEQHFRAMLQPGRTVTLEKFVAYVVDGDAATREDRLRATLSEATAAGFDGLAADQADALETFWRHAELSIDGDAASEQALRFNLFHLLQSAGRNGVDGTAAKGLTGEGYEGHCFWDTEAFVLPAMAFTAPEVARAMLMYRYRTLEAARGHAREMNHQTGALYPWRTIDGGEGSAHYPSGSAAYHINAAIAYGIGLYLESSDDLDFLDQAGAEMLFETARIWPQVGHFNPRRDGAFCIHEVTGPDEYTTLVNNNYYTNRMAQRHLRCAVAAWRWLSGERPQRMRELSARLKLDAQEIELWQRAADAMYLPYDAALGIFEQDDGFLDKPRWPLPVHARNRHDSSQSSEHRPLLLDYHPLTLYRHQVCKQADVVMALVLAGDDIELARKRRSFDYYEAVTTHDSTLSAPVFGILAGEVGHADKAWRYFHDSLRVDLDDLHRNTDHGVHMAAMAGSWLGLVQGFGGLRVRESQLHFAPSVPQAWNGYGFNLRWRGRSLRVDVSREGATYVLRDGDALTIHHAGRALELRGGQAQTLALAQLGKEQVEESDAVFPRPCQALIFDLDGVLTDTAHSHYLAWKRLADEIDVPFDLRTNERLKGVDRAASLDIILESAAAPFTAEAKRALAERKNGYYVAEIESFGPQDLFPGVRELLEAARAAGLKLGLASASRNAPALLRKLGIEDRFDYIADAGRIARAKPDPEIFLTVARELGVAPERCIGVEDAAAGIVAIHAAGMPAIGIGDSRVLDQADAVLPDIAALRLEDFVST</sequence>
<dbReference type="GO" id="GO:0047656">
    <property type="term" value="F:alpha,alpha-trehalose phosphorylase activity"/>
    <property type="evidence" value="ECO:0007669"/>
    <property type="project" value="UniProtKB-EC"/>
</dbReference>
<feature type="domain" description="Glycoside hydrolase family 65 C-terminal" evidence="4">
    <location>
        <begin position="719"/>
        <end position="780"/>
    </location>
</feature>
<dbReference type="NCBIfam" id="TIGR01990">
    <property type="entry name" value="bPGM"/>
    <property type="match status" value="1"/>
</dbReference>
<dbReference type="InterPro" id="IPR023198">
    <property type="entry name" value="PGP-like_dom2"/>
</dbReference>
<dbReference type="SUPFAM" id="SSF74650">
    <property type="entry name" value="Galactose mutarotase-like"/>
    <property type="match status" value="1"/>
</dbReference>
<dbReference type="SFLD" id="SFLDG01135">
    <property type="entry name" value="C1.5.6:_HAD__Beta-PGM__Phospha"/>
    <property type="match status" value="1"/>
</dbReference>
<reference evidence="6 7" key="1">
    <citation type="submission" date="2023-07" db="EMBL/GenBank/DDBJ databases">
        <title>Sorghum-associated microbial communities from plants grown in Nebraska, USA.</title>
        <authorList>
            <person name="Schachtman D."/>
        </authorList>
    </citation>
    <scope>NUCLEOTIDE SEQUENCE [LARGE SCALE GENOMIC DNA]</scope>
    <source>
        <strain evidence="6 7">BE107</strain>
    </source>
</reference>
<dbReference type="EC" id="2.4.1.64" evidence="6"/>
<feature type="domain" description="Glycoside hydrolase family 65 N-terminal" evidence="5">
    <location>
        <begin position="25"/>
        <end position="280"/>
    </location>
</feature>
<dbReference type="Gene3D" id="2.70.98.40">
    <property type="entry name" value="Glycoside hydrolase, family 65, N-terminal domain"/>
    <property type="match status" value="1"/>
</dbReference>
<dbReference type="Pfam" id="PF00702">
    <property type="entry name" value="Hydrolase"/>
    <property type="match status" value="1"/>
</dbReference>
<comment type="caution">
    <text evidence="6">The sequence shown here is derived from an EMBL/GenBank/DDBJ whole genome shotgun (WGS) entry which is preliminary data.</text>
</comment>
<dbReference type="CDD" id="cd02598">
    <property type="entry name" value="HAD_BPGM"/>
    <property type="match status" value="1"/>
</dbReference>
<gene>
    <name evidence="6" type="ORF">J2W94_001705</name>
</gene>
<dbReference type="PANTHER" id="PTHR11051:SF8">
    <property type="entry name" value="PROTEIN-GLUCOSYLGALACTOSYLHYDROXYLYSINE GLUCOSIDASE"/>
    <property type="match status" value="1"/>
</dbReference>
<organism evidence="6 7">
    <name type="scientific">Pseudoxanthomonas sacheonensis</name>
    <dbReference type="NCBI Taxonomy" id="443615"/>
    <lineage>
        <taxon>Bacteria</taxon>
        <taxon>Pseudomonadati</taxon>
        <taxon>Pseudomonadota</taxon>
        <taxon>Gammaproteobacteria</taxon>
        <taxon>Lysobacterales</taxon>
        <taxon>Lysobacteraceae</taxon>
        <taxon>Pseudoxanthomonas</taxon>
    </lineage>
</organism>
<proteinExistence type="inferred from homology"/>
<dbReference type="Gene3D" id="1.10.150.240">
    <property type="entry name" value="Putative phosphatase, domain 2"/>
    <property type="match status" value="1"/>
</dbReference>
<dbReference type="Gene3D" id="3.40.50.1000">
    <property type="entry name" value="HAD superfamily/HAD-like"/>
    <property type="match status" value="1"/>
</dbReference>
<dbReference type="NCBIfam" id="TIGR01509">
    <property type="entry name" value="HAD-SF-IA-v3"/>
    <property type="match status" value="1"/>
</dbReference>
<dbReference type="InterPro" id="IPR012341">
    <property type="entry name" value="6hp_glycosidase-like_sf"/>
</dbReference>
<dbReference type="InterPro" id="IPR006439">
    <property type="entry name" value="HAD-SF_hydro_IA"/>
</dbReference>
<feature type="region of interest" description="Disordered" evidence="2">
    <location>
        <begin position="1"/>
        <end position="22"/>
    </location>
</feature>
<dbReference type="PANTHER" id="PTHR11051">
    <property type="entry name" value="GLYCOSYL HYDROLASE-RELATED"/>
    <property type="match status" value="1"/>
</dbReference>
<keyword evidence="7" id="KW-1185">Reference proteome</keyword>
<dbReference type="SUPFAM" id="SSF56784">
    <property type="entry name" value="HAD-like"/>
    <property type="match status" value="1"/>
</dbReference>
<dbReference type="EMBL" id="JAVDTT010000002">
    <property type="protein sequence ID" value="MDR6841420.1"/>
    <property type="molecule type" value="Genomic_DNA"/>
</dbReference>
<dbReference type="SFLD" id="SFLDG01129">
    <property type="entry name" value="C1.5:_HAD__Beta-PGM__Phosphata"/>
    <property type="match status" value="1"/>
</dbReference>
<dbReference type="InterPro" id="IPR005194">
    <property type="entry name" value="Glyco_hydro_65_C"/>
</dbReference>
<name>A0ABU1RRL1_9GAMM</name>
<evidence type="ECO:0000256" key="2">
    <source>
        <dbReference type="SAM" id="MobiDB-lite"/>
    </source>
</evidence>
<dbReference type="InterPro" id="IPR011013">
    <property type="entry name" value="Gal_mutarotase_sf_dom"/>
</dbReference>
<dbReference type="Gene3D" id="1.50.10.10">
    <property type="match status" value="1"/>
</dbReference>
<dbReference type="SUPFAM" id="SSF48208">
    <property type="entry name" value="Six-hairpin glycosidases"/>
    <property type="match status" value="1"/>
</dbReference>
<accession>A0ABU1RRL1</accession>
<keyword evidence="6" id="KW-0328">Glycosyltransferase</keyword>
<dbReference type="InterPro" id="IPR010972">
    <property type="entry name" value="Beta-PGM"/>
</dbReference>
<dbReference type="RefSeq" id="WP_310092171.1">
    <property type="nucleotide sequence ID" value="NZ_JAVDTT010000002.1"/>
</dbReference>
<evidence type="ECO:0000313" key="7">
    <source>
        <dbReference type="Proteomes" id="UP001254759"/>
    </source>
</evidence>
<evidence type="ECO:0000259" key="4">
    <source>
        <dbReference type="Pfam" id="PF03633"/>
    </source>
</evidence>
<dbReference type="InterPro" id="IPR005196">
    <property type="entry name" value="Glyco_hydro_65_N"/>
</dbReference>
<dbReference type="InterPro" id="IPR037018">
    <property type="entry name" value="GH65_N"/>
</dbReference>
<dbReference type="InterPro" id="IPR023214">
    <property type="entry name" value="HAD_sf"/>
</dbReference>
<dbReference type="Pfam" id="PF03632">
    <property type="entry name" value="Glyco_hydro_65m"/>
    <property type="match status" value="1"/>
</dbReference>
<dbReference type="InterPro" id="IPR005195">
    <property type="entry name" value="Glyco_hydro_65_M"/>
</dbReference>
<feature type="domain" description="Glycoside hydrolase family 65 central catalytic" evidence="3">
    <location>
        <begin position="337"/>
        <end position="709"/>
    </location>
</feature>
<dbReference type="Proteomes" id="UP001254759">
    <property type="component" value="Unassembled WGS sequence"/>
</dbReference>
<dbReference type="Pfam" id="PF03633">
    <property type="entry name" value="Glyco_hydro_65C"/>
    <property type="match status" value="1"/>
</dbReference>
<dbReference type="NCBIfam" id="TIGR02009">
    <property type="entry name" value="PGMB-YQAB-SF"/>
    <property type="match status" value="1"/>
</dbReference>
<evidence type="ECO:0000256" key="1">
    <source>
        <dbReference type="ARBA" id="ARBA00006171"/>
    </source>
</evidence>
<evidence type="ECO:0000313" key="6">
    <source>
        <dbReference type="EMBL" id="MDR6841420.1"/>
    </source>
</evidence>
<dbReference type="InterPro" id="IPR008928">
    <property type="entry name" value="6-hairpin_glycosidase_sf"/>
</dbReference>
<dbReference type="InterPro" id="IPR036412">
    <property type="entry name" value="HAD-like_sf"/>
</dbReference>
<evidence type="ECO:0000259" key="3">
    <source>
        <dbReference type="Pfam" id="PF03632"/>
    </source>
</evidence>
<dbReference type="InterPro" id="IPR010976">
    <property type="entry name" value="B-phosphoglucomutase_hydrolase"/>
</dbReference>
<comment type="similarity">
    <text evidence="1">Belongs to the HAD-like hydrolase superfamily. CbbY/CbbZ/Gph/YieH family.</text>
</comment>
<protein>
    <submittedName>
        <fullName evidence="6">Alpha,alpha-trehalose phosphorylase</fullName>
        <ecNumber evidence="6">2.4.1.64</ecNumber>
    </submittedName>
</protein>
<dbReference type="Pfam" id="PF03636">
    <property type="entry name" value="Glyco_hydro_65N"/>
    <property type="match status" value="1"/>
</dbReference>